<feature type="region of interest" description="Disordered" evidence="2">
    <location>
        <begin position="56"/>
        <end position="78"/>
    </location>
</feature>
<dbReference type="InterPro" id="IPR024983">
    <property type="entry name" value="CHAT_dom"/>
</dbReference>
<accession>A0A5N5QC35</accession>
<keyword evidence="5" id="KW-1185">Reference proteome</keyword>
<feature type="domain" description="CHAT" evidence="3">
    <location>
        <begin position="286"/>
        <end position="444"/>
    </location>
</feature>
<evidence type="ECO:0000259" key="3">
    <source>
        <dbReference type="Pfam" id="PF12770"/>
    </source>
</evidence>
<dbReference type="PANTHER" id="PTHR34605">
    <property type="entry name" value="PHAGE_INTEGRASE DOMAIN-CONTAINING PROTEIN"/>
    <property type="match status" value="1"/>
</dbReference>
<dbReference type="SUPFAM" id="SSF56349">
    <property type="entry name" value="DNA breaking-rejoining enzymes"/>
    <property type="match status" value="1"/>
</dbReference>
<reference evidence="4 5" key="1">
    <citation type="journal article" date="2019" name="Fungal Biol. Biotechnol.">
        <title>Draft genome sequence of fastidious pathogen Ceratobasidium theobromae, which causes vascular-streak dieback in Theobroma cacao.</title>
        <authorList>
            <person name="Ali S.S."/>
            <person name="Asman A."/>
            <person name="Shao J."/>
            <person name="Firmansyah A.P."/>
            <person name="Susilo A.W."/>
            <person name="Rosmana A."/>
            <person name="McMahon P."/>
            <person name="Junaid M."/>
            <person name="Guest D."/>
            <person name="Kheng T.Y."/>
            <person name="Meinhardt L.W."/>
            <person name="Bailey B.A."/>
        </authorList>
    </citation>
    <scope>NUCLEOTIDE SEQUENCE [LARGE SCALE GENOMIC DNA]</scope>
    <source>
        <strain evidence="4 5">CT2</strain>
    </source>
</reference>
<dbReference type="AlphaFoldDB" id="A0A5N5QC35"/>
<proteinExistence type="predicted"/>
<dbReference type="Proteomes" id="UP000383932">
    <property type="component" value="Unassembled WGS sequence"/>
</dbReference>
<evidence type="ECO:0000313" key="4">
    <source>
        <dbReference type="EMBL" id="KAB5588998.1"/>
    </source>
</evidence>
<feature type="region of interest" description="Disordered" evidence="2">
    <location>
        <begin position="223"/>
        <end position="248"/>
    </location>
</feature>
<dbReference type="InterPro" id="IPR052925">
    <property type="entry name" value="Phage_Integrase-like_Recomb"/>
</dbReference>
<protein>
    <recommendedName>
        <fullName evidence="3">CHAT domain-containing protein</fullName>
    </recommendedName>
</protein>
<evidence type="ECO:0000313" key="5">
    <source>
        <dbReference type="Proteomes" id="UP000383932"/>
    </source>
</evidence>
<evidence type="ECO:0000256" key="1">
    <source>
        <dbReference type="ARBA" id="ARBA00023172"/>
    </source>
</evidence>
<name>A0A5N5QC35_9AGAM</name>
<dbReference type="OrthoDB" id="2672673at2759"/>
<gene>
    <name evidence="4" type="ORF">CTheo_7560</name>
</gene>
<dbReference type="InterPro" id="IPR013762">
    <property type="entry name" value="Integrase-like_cat_sf"/>
</dbReference>
<dbReference type="PANTHER" id="PTHR34605:SF3">
    <property type="entry name" value="P CELL-TYPE AGGLUTINATION PROTEIN MAP4-LIKE-RELATED"/>
    <property type="match status" value="1"/>
</dbReference>
<dbReference type="EMBL" id="SSOP01000333">
    <property type="protein sequence ID" value="KAB5588998.1"/>
    <property type="molecule type" value="Genomic_DNA"/>
</dbReference>
<organism evidence="4 5">
    <name type="scientific">Ceratobasidium theobromae</name>
    <dbReference type="NCBI Taxonomy" id="1582974"/>
    <lineage>
        <taxon>Eukaryota</taxon>
        <taxon>Fungi</taxon>
        <taxon>Dikarya</taxon>
        <taxon>Basidiomycota</taxon>
        <taxon>Agaricomycotina</taxon>
        <taxon>Agaricomycetes</taxon>
        <taxon>Cantharellales</taxon>
        <taxon>Ceratobasidiaceae</taxon>
        <taxon>Ceratobasidium</taxon>
    </lineage>
</organism>
<comment type="caution">
    <text evidence="4">The sequence shown here is derived from an EMBL/GenBank/DDBJ whole genome shotgun (WGS) entry which is preliminary data.</text>
</comment>
<dbReference type="GO" id="GO:0015074">
    <property type="term" value="P:DNA integration"/>
    <property type="evidence" value="ECO:0007669"/>
    <property type="project" value="InterPro"/>
</dbReference>
<dbReference type="Gene3D" id="1.10.443.10">
    <property type="entry name" value="Intergrase catalytic core"/>
    <property type="match status" value="1"/>
</dbReference>
<keyword evidence="1" id="KW-0233">DNA recombination</keyword>
<dbReference type="InterPro" id="IPR011010">
    <property type="entry name" value="DNA_brk_join_enz"/>
</dbReference>
<evidence type="ECO:0000256" key="2">
    <source>
        <dbReference type="SAM" id="MobiDB-lite"/>
    </source>
</evidence>
<dbReference type="GO" id="GO:0003677">
    <property type="term" value="F:DNA binding"/>
    <property type="evidence" value="ECO:0007669"/>
    <property type="project" value="InterPro"/>
</dbReference>
<dbReference type="Pfam" id="PF12770">
    <property type="entry name" value="CHAT"/>
    <property type="match status" value="1"/>
</dbReference>
<dbReference type="GO" id="GO:0006310">
    <property type="term" value="P:DNA recombination"/>
    <property type="evidence" value="ECO:0007669"/>
    <property type="project" value="UniProtKB-KW"/>
</dbReference>
<sequence length="445" mass="49087">MTPTHSVRPRRHPVTIDMLRKLNEGLSTSNPLDPATRAAALVAFWAQCRLGELLGSSKSHHDSSRLPSRRSLGPAISDNGSQELYLPITKTHQSKGESVVITAQHGSLNPITALHAHLNLSHNISENHHLFACSDPDCNSIICLTKDTFLKRCNSIWARNGIKRITGHAFRIGGTTGLLKAGVPPEVVRSMGRWASDAHFRYWRDEQHIALSHAEHIHTPNHTGRVGHRQAHAGPSSAPAPKVRFQGDHPRPYTIMQAERSWGESYSCPGAPAHSRAHPLRGRLPSRRAISPDSVDAIEQHDWVHLACHAHQNVHDPTESGFFLHDKMLSLATIIQKSFKNKGLAFLSACETATGDEKIADEAVHLASGMLMGGYPSVIATMWPVKDSDAPIVAREVYRKLLKEGRMDHRDAARALHEAVAHLRAQPKVGDKALERWAPYIHIGV</sequence>